<evidence type="ECO:0000256" key="2">
    <source>
        <dbReference type="ARBA" id="ARBA00023015"/>
    </source>
</evidence>
<dbReference type="PANTHER" id="PTHR30537:SF5">
    <property type="entry name" value="HTH-TYPE TRANSCRIPTIONAL ACTIVATOR TTDR-RELATED"/>
    <property type="match status" value="1"/>
</dbReference>
<protein>
    <submittedName>
        <fullName evidence="6">LysR family transcriptional regulator</fullName>
    </submittedName>
</protein>
<dbReference type="SUPFAM" id="SSF53850">
    <property type="entry name" value="Periplasmic binding protein-like II"/>
    <property type="match status" value="1"/>
</dbReference>
<feature type="domain" description="HTH lysR-type" evidence="5">
    <location>
        <begin position="3"/>
        <end position="60"/>
    </location>
</feature>
<gene>
    <name evidence="6" type="ORF">H4O21_08670</name>
</gene>
<dbReference type="InterPro" id="IPR005119">
    <property type="entry name" value="LysR_subst-bd"/>
</dbReference>
<dbReference type="InterPro" id="IPR036390">
    <property type="entry name" value="WH_DNA-bd_sf"/>
</dbReference>
<dbReference type="Proteomes" id="UP000565262">
    <property type="component" value="Unassembled WGS sequence"/>
</dbReference>
<dbReference type="Gene3D" id="3.40.190.290">
    <property type="match status" value="2"/>
</dbReference>
<dbReference type="CDD" id="cd08422">
    <property type="entry name" value="PBP2_CrgA_like"/>
    <property type="match status" value="1"/>
</dbReference>
<proteinExistence type="inferred from homology"/>
<evidence type="ECO:0000313" key="7">
    <source>
        <dbReference type="Proteomes" id="UP000565262"/>
    </source>
</evidence>
<dbReference type="RefSeq" id="WP_182808457.1">
    <property type="nucleotide sequence ID" value="NZ_JACJFM010000008.1"/>
</dbReference>
<name>A0A839IQB7_9GAMM</name>
<dbReference type="Pfam" id="PF03466">
    <property type="entry name" value="LysR_substrate"/>
    <property type="match status" value="2"/>
</dbReference>
<sequence>MIDELRAMAIFVHTVDTGSFRGAGRILSLSPSVVSHHINQLEQKLDTPLLYRSTRKLSLTDAGKQLYIAASEMLRVASDGLEQVNQQSQSLTGRLHITLPAMFACSPLMDCLSMFIRQHPEIELQMSFSDRAADLVAEGIDLAIRIGPLKDSALKARALFEMPRVLVCHPDLLPEGLNTQCSDVVVESPPEADPQPLITLLEKLPWIGFSQRPGVKTLIRKTRPASEQVTEQAAEAKETSEVINTTACINHFSIKVTSRISVDNLEAQLSLARKGLGLITPPRFMVQDDIAQGTLVDLLAHWQPEPLMVYCVWPEQTVRNHLTGHVVCYLQQHLVV</sequence>
<dbReference type="GO" id="GO:0006351">
    <property type="term" value="P:DNA-templated transcription"/>
    <property type="evidence" value="ECO:0007669"/>
    <property type="project" value="TreeGrafter"/>
</dbReference>
<dbReference type="InterPro" id="IPR058163">
    <property type="entry name" value="LysR-type_TF_proteobact-type"/>
</dbReference>
<keyword evidence="2" id="KW-0805">Transcription regulation</keyword>
<dbReference type="Gene3D" id="1.10.10.10">
    <property type="entry name" value="Winged helix-like DNA-binding domain superfamily/Winged helix DNA-binding domain"/>
    <property type="match status" value="1"/>
</dbReference>
<keyword evidence="7" id="KW-1185">Reference proteome</keyword>
<evidence type="ECO:0000313" key="6">
    <source>
        <dbReference type="EMBL" id="MBB1486679.1"/>
    </source>
</evidence>
<dbReference type="GO" id="GO:0043565">
    <property type="term" value="F:sequence-specific DNA binding"/>
    <property type="evidence" value="ECO:0007669"/>
    <property type="project" value="TreeGrafter"/>
</dbReference>
<dbReference type="PROSITE" id="PS50931">
    <property type="entry name" value="HTH_LYSR"/>
    <property type="match status" value="1"/>
</dbReference>
<dbReference type="InterPro" id="IPR000847">
    <property type="entry name" value="LysR_HTH_N"/>
</dbReference>
<reference evidence="6 7" key="1">
    <citation type="submission" date="2020-08" db="EMBL/GenBank/DDBJ databases">
        <title>Oceanospirillum sp. nov. isolated from marine sediment.</title>
        <authorList>
            <person name="Ji X."/>
        </authorList>
    </citation>
    <scope>NUCLEOTIDE SEQUENCE [LARGE SCALE GENOMIC DNA]</scope>
    <source>
        <strain evidence="6 7">D5</strain>
    </source>
</reference>
<dbReference type="FunFam" id="1.10.10.10:FF:000001">
    <property type="entry name" value="LysR family transcriptional regulator"/>
    <property type="match status" value="1"/>
</dbReference>
<keyword evidence="4" id="KW-0804">Transcription</keyword>
<dbReference type="EMBL" id="JACJFM010000008">
    <property type="protein sequence ID" value="MBB1486679.1"/>
    <property type="molecule type" value="Genomic_DNA"/>
</dbReference>
<evidence type="ECO:0000256" key="3">
    <source>
        <dbReference type="ARBA" id="ARBA00023125"/>
    </source>
</evidence>
<accession>A0A839IQB7</accession>
<keyword evidence="3" id="KW-0238">DNA-binding</keyword>
<dbReference type="GO" id="GO:0003700">
    <property type="term" value="F:DNA-binding transcription factor activity"/>
    <property type="evidence" value="ECO:0007669"/>
    <property type="project" value="InterPro"/>
</dbReference>
<evidence type="ECO:0000256" key="4">
    <source>
        <dbReference type="ARBA" id="ARBA00023163"/>
    </source>
</evidence>
<comment type="similarity">
    <text evidence="1">Belongs to the LysR transcriptional regulatory family.</text>
</comment>
<dbReference type="SUPFAM" id="SSF46785">
    <property type="entry name" value="Winged helix' DNA-binding domain"/>
    <property type="match status" value="1"/>
</dbReference>
<evidence type="ECO:0000256" key="1">
    <source>
        <dbReference type="ARBA" id="ARBA00009437"/>
    </source>
</evidence>
<dbReference type="InterPro" id="IPR036388">
    <property type="entry name" value="WH-like_DNA-bd_sf"/>
</dbReference>
<evidence type="ECO:0000259" key="5">
    <source>
        <dbReference type="PROSITE" id="PS50931"/>
    </source>
</evidence>
<dbReference type="Pfam" id="PF00126">
    <property type="entry name" value="HTH_1"/>
    <property type="match status" value="1"/>
</dbReference>
<organism evidence="6 7">
    <name type="scientific">Oceanospirillum sediminis</name>
    <dbReference type="NCBI Taxonomy" id="2760088"/>
    <lineage>
        <taxon>Bacteria</taxon>
        <taxon>Pseudomonadati</taxon>
        <taxon>Pseudomonadota</taxon>
        <taxon>Gammaproteobacteria</taxon>
        <taxon>Oceanospirillales</taxon>
        <taxon>Oceanospirillaceae</taxon>
        <taxon>Oceanospirillum</taxon>
    </lineage>
</organism>
<comment type="caution">
    <text evidence="6">The sequence shown here is derived from an EMBL/GenBank/DDBJ whole genome shotgun (WGS) entry which is preliminary data.</text>
</comment>
<dbReference type="PANTHER" id="PTHR30537">
    <property type="entry name" value="HTH-TYPE TRANSCRIPTIONAL REGULATOR"/>
    <property type="match status" value="1"/>
</dbReference>
<dbReference type="AlphaFoldDB" id="A0A839IQB7"/>